<protein>
    <submittedName>
        <fullName evidence="5">AraC family transcriptional regulator</fullName>
    </submittedName>
</protein>
<sequence length="256" mass="28219">MEAVLAQTTGFFQERPADRRLATVFTSVWVHRMRDRDAPPVVITPDATIDLQWIDGRFRIAGPDREPQIETLPSGTTIVGLRFRPGAAAGWLGVPASQIVGERLDLGDLWGMRARHLAGNVRAVPDLAGMVGQLEKAIGAHTQDHHHAPDAVMGFAFDVIDRGLPADKPLVPFLLRTLHMSERTLRRRFEGSFGYGPKTLDRILRFHRYRRLRQASSDTSVAVLAIEAGYADQAHLIRESRRLSGVTPAALVAAGV</sequence>
<keyword evidence="1" id="KW-0805">Transcription regulation</keyword>
<dbReference type="EMBL" id="QKOD01000002">
    <property type="protein sequence ID" value="RNJ46032.1"/>
    <property type="molecule type" value="Genomic_DNA"/>
</dbReference>
<name>A0A3M9XE49_9HYPH</name>
<dbReference type="PANTHER" id="PTHR46796">
    <property type="entry name" value="HTH-TYPE TRANSCRIPTIONAL ACTIVATOR RHAS-RELATED"/>
    <property type="match status" value="1"/>
</dbReference>
<dbReference type="PANTHER" id="PTHR46796:SF15">
    <property type="entry name" value="BLL1074 PROTEIN"/>
    <property type="match status" value="1"/>
</dbReference>
<keyword evidence="2" id="KW-0238">DNA-binding</keyword>
<dbReference type="GO" id="GO:0003700">
    <property type="term" value="F:DNA-binding transcription factor activity"/>
    <property type="evidence" value="ECO:0007669"/>
    <property type="project" value="InterPro"/>
</dbReference>
<dbReference type="RefSeq" id="WP_123167867.1">
    <property type="nucleotide sequence ID" value="NZ_QKOD01000002.1"/>
</dbReference>
<organism evidence="5 6">
    <name type="scientific">Mesorhizobium japonicum</name>
    <dbReference type="NCBI Taxonomy" id="2066070"/>
    <lineage>
        <taxon>Bacteria</taxon>
        <taxon>Pseudomonadati</taxon>
        <taxon>Pseudomonadota</taxon>
        <taxon>Alphaproteobacteria</taxon>
        <taxon>Hyphomicrobiales</taxon>
        <taxon>Phyllobacteriaceae</taxon>
        <taxon>Mesorhizobium</taxon>
    </lineage>
</organism>
<dbReference type="PROSITE" id="PS01124">
    <property type="entry name" value="HTH_ARAC_FAMILY_2"/>
    <property type="match status" value="1"/>
</dbReference>
<dbReference type="Pfam" id="PF20240">
    <property type="entry name" value="DUF6597"/>
    <property type="match status" value="1"/>
</dbReference>
<comment type="caution">
    <text evidence="5">The sequence shown here is derived from an EMBL/GenBank/DDBJ whole genome shotgun (WGS) entry which is preliminary data.</text>
</comment>
<evidence type="ECO:0000256" key="1">
    <source>
        <dbReference type="ARBA" id="ARBA00023015"/>
    </source>
</evidence>
<evidence type="ECO:0000313" key="5">
    <source>
        <dbReference type="EMBL" id="RNJ46032.1"/>
    </source>
</evidence>
<dbReference type="InterPro" id="IPR018060">
    <property type="entry name" value="HTH_AraC"/>
</dbReference>
<reference evidence="5 6" key="1">
    <citation type="journal article" date="2018" name="Mol. Plant Microbe Interact.">
        <title>Taxonomically Different Co-Microsymbionts of a Relict Legume, Oxytropis popoviana, Have Complementary Sets of Symbiotic Genes and Together Increase the Efficiency of Plant Nodulation.</title>
        <authorList>
            <person name="Safronova V."/>
            <person name="Belimov A."/>
            <person name="Sazanova A."/>
            <person name="Chirak E."/>
            <person name="Verkhozina A."/>
            <person name="Kuznetsova I."/>
            <person name="Andronov E."/>
            <person name="Puhalsky J."/>
            <person name="Tikhonovich I."/>
        </authorList>
    </citation>
    <scope>NUCLEOTIDE SEQUENCE [LARGE SCALE GENOMIC DNA]</scope>
    <source>
        <strain evidence="5 6">Opo-235</strain>
    </source>
</reference>
<dbReference type="Pfam" id="PF12833">
    <property type="entry name" value="HTH_18"/>
    <property type="match status" value="1"/>
</dbReference>
<proteinExistence type="predicted"/>
<evidence type="ECO:0000259" key="4">
    <source>
        <dbReference type="PROSITE" id="PS01124"/>
    </source>
</evidence>
<gene>
    <name evidence="5" type="ORF">DNR46_11500</name>
</gene>
<feature type="domain" description="HTH araC/xylS-type" evidence="4">
    <location>
        <begin position="174"/>
        <end position="254"/>
    </location>
</feature>
<evidence type="ECO:0000313" key="6">
    <source>
        <dbReference type="Proteomes" id="UP000275436"/>
    </source>
</evidence>
<keyword evidence="3" id="KW-0804">Transcription</keyword>
<accession>A0A3M9XE49</accession>
<evidence type="ECO:0000256" key="3">
    <source>
        <dbReference type="ARBA" id="ARBA00023163"/>
    </source>
</evidence>
<dbReference type="Gene3D" id="1.10.10.60">
    <property type="entry name" value="Homeodomain-like"/>
    <property type="match status" value="1"/>
</dbReference>
<evidence type="ECO:0000256" key="2">
    <source>
        <dbReference type="ARBA" id="ARBA00023125"/>
    </source>
</evidence>
<dbReference type="InterPro" id="IPR050204">
    <property type="entry name" value="AraC_XylS_family_regulators"/>
</dbReference>
<dbReference type="Proteomes" id="UP000275436">
    <property type="component" value="Unassembled WGS sequence"/>
</dbReference>
<dbReference type="SMART" id="SM00342">
    <property type="entry name" value="HTH_ARAC"/>
    <property type="match status" value="1"/>
</dbReference>
<dbReference type="AlphaFoldDB" id="A0A3M9XE49"/>
<dbReference type="GO" id="GO:0043565">
    <property type="term" value="F:sequence-specific DNA binding"/>
    <property type="evidence" value="ECO:0007669"/>
    <property type="project" value="InterPro"/>
</dbReference>
<dbReference type="InterPro" id="IPR046532">
    <property type="entry name" value="DUF6597"/>
</dbReference>